<dbReference type="SUPFAM" id="SSF49899">
    <property type="entry name" value="Concanavalin A-like lectins/glucanases"/>
    <property type="match status" value="1"/>
</dbReference>
<dbReference type="PROSITE" id="PS50060">
    <property type="entry name" value="MAM_2"/>
    <property type="match status" value="1"/>
</dbReference>
<dbReference type="AlphaFoldDB" id="A0A2I4DCH8"/>
<dbReference type="InterPro" id="IPR013320">
    <property type="entry name" value="ConA-like_dom_sf"/>
</dbReference>
<keyword evidence="1" id="KW-0245">EGF-like domain</keyword>
<keyword evidence="4" id="KW-1015">Disulfide bond</keyword>
<feature type="domain" description="MAM" evidence="5">
    <location>
        <begin position="60"/>
        <end position="207"/>
    </location>
</feature>
<keyword evidence="3" id="KW-0677">Repeat</keyword>
<reference evidence="7" key="1">
    <citation type="submission" date="2025-08" db="UniProtKB">
        <authorList>
            <consortium name="RefSeq"/>
        </authorList>
    </citation>
    <scope>IDENTIFICATION</scope>
</reference>
<dbReference type="GeneID" id="106537120"/>
<evidence type="ECO:0000313" key="6">
    <source>
        <dbReference type="Proteomes" id="UP000192220"/>
    </source>
</evidence>
<keyword evidence="2" id="KW-0732">Signal</keyword>
<dbReference type="InterPro" id="IPR000998">
    <property type="entry name" value="MAM_dom"/>
</dbReference>
<dbReference type="GO" id="GO:0005576">
    <property type="term" value="C:extracellular region"/>
    <property type="evidence" value="ECO:0007669"/>
    <property type="project" value="UniProtKB-SubCell"/>
</dbReference>
<dbReference type="Pfam" id="PF00629">
    <property type="entry name" value="MAM"/>
    <property type="match status" value="1"/>
</dbReference>
<evidence type="ECO:0000313" key="7">
    <source>
        <dbReference type="RefSeq" id="XP_013889943.1"/>
    </source>
</evidence>
<dbReference type="OrthoDB" id="10060424at2759"/>
<dbReference type="Gene3D" id="2.60.120.200">
    <property type="match status" value="1"/>
</dbReference>
<name>A0A2I4DCH8_AUSLI</name>
<evidence type="ECO:0000256" key="4">
    <source>
        <dbReference type="ARBA" id="ARBA00023157"/>
    </source>
</evidence>
<keyword evidence="6" id="KW-1185">Reference proteome</keyword>
<dbReference type="PANTHER" id="PTHR24050">
    <property type="entry name" value="PA14 DOMAIN-CONTAINING PROTEIN"/>
    <property type="match status" value="1"/>
</dbReference>
<dbReference type="STRING" id="52670.A0A2I4DCH8"/>
<dbReference type="KEGG" id="alim:106537120"/>
<dbReference type="InParanoid" id="A0A2I4DCH8"/>
<evidence type="ECO:0000256" key="2">
    <source>
        <dbReference type="ARBA" id="ARBA00022729"/>
    </source>
</evidence>
<organism evidence="6 7">
    <name type="scientific">Austrofundulus limnaeus</name>
    <name type="common">Annual killifish</name>
    <dbReference type="NCBI Taxonomy" id="52670"/>
    <lineage>
        <taxon>Eukaryota</taxon>
        <taxon>Metazoa</taxon>
        <taxon>Chordata</taxon>
        <taxon>Craniata</taxon>
        <taxon>Vertebrata</taxon>
        <taxon>Euteleostomi</taxon>
        <taxon>Actinopterygii</taxon>
        <taxon>Neopterygii</taxon>
        <taxon>Teleostei</taxon>
        <taxon>Neoteleostei</taxon>
        <taxon>Acanthomorphata</taxon>
        <taxon>Ovalentaria</taxon>
        <taxon>Atherinomorphae</taxon>
        <taxon>Cyprinodontiformes</taxon>
        <taxon>Rivulidae</taxon>
        <taxon>Austrofundulus</taxon>
    </lineage>
</organism>
<protein>
    <submittedName>
        <fullName evidence="7">Nephronectin</fullName>
    </submittedName>
</protein>
<evidence type="ECO:0000256" key="3">
    <source>
        <dbReference type="ARBA" id="ARBA00022737"/>
    </source>
</evidence>
<dbReference type="PANTHER" id="PTHR24050:SF19">
    <property type="entry name" value="NEPHRONECTIN"/>
    <property type="match status" value="1"/>
</dbReference>
<dbReference type="RefSeq" id="XP_013889943.1">
    <property type="nucleotide sequence ID" value="XM_014034489.1"/>
</dbReference>
<evidence type="ECO:0000256" key="1">
    <source>
        <dbReference type="ARBA" id="ARBA00022536"/>
    </source>
</evidence>
<gene>
    <name evidence="7" type="primary">LOC106537120</name>
</gene>
<dbReference type="Proteomes" id="UP000192220">
    <property type="component" value="Unplaced"/>
</dbReference>
<dbReference type="InterPro" id="IPR052235">
    <property type="entry name" value="Nephronectin_domain"/>
</dbReference>
<sequence length="207" mass="23315">MTSLVTSTLNNRINKDVTQRQRGDVHIPRHPGDNQVWEFDIELGNTAEDLRDDPDLQVFLRCRFDHGVCDWISDRDGDLLWETVRTSAGGQYLSVPELKAGQRSVRGARLAIQILPLWSHGDLCFSFSHWLAGRDVGVLQLFVRKTGRDQRFGSALWGRTGGHGWRQTQVTLAAQSVDRVLLKAERRRGTGGQVAVDDVTLRRGACR</sequence>
<evidence type="ECO:0000259" key="5">
    <source>
        <dbReference type="PROSITE" id="PS50060"/>
    </source>
</evidence>
<proteinExistence type="predicted"/>
<accession>A0A2I4DCH8</accession>
<dbReference type="CDD" id="cd06263">
    <property type="entry name" value="MAM"/>
    <property type="match status" value="1"/>
</dbReference>
<dbReference type="SMART" id="SM00137">
    <property type="entry name" value="MAM"/>
    <property type="match status" value="1"/>
</dbReference>
<dbReference type="GO" id="GO:0016020">
    <property type="term" value="C:membrane"/>
    <property type="evidence" value="ECO:0007669"/>
    <property type="project" value="InterPro"/>
</dbReference>